<proteinExistence type="predicted"/>
<sequence>MKPAKSIAAMYNGIAYVNERILWYSKMTNNLLSPRNNSKPLEEVREILDSNMLDLYQSLLFYQIKSVCFYYRNQFWTALRSIADLDDWNGDLSAVTESEVKLHRDLSQYKFEQMSNQFENLSKDFKQFSMEQNERAELREDKQCMKDLYITNPEAQIEKIKMTRGSPIEKIYDWIFDTKEYERFKNWEDPNSPRLLRINGQAGTGKTMMSVGLIQDLLGNVSNIHRTEVIYFFIQDIEER</sequence>
<evidence type="ECO:0000256" key="1">
    <source>
        <dbReference type="ARBA" id="ARBA00022737"/>
    </source>
</evidence>
<dbReference type="Pfam" id="PF17100">
    <property type="entry name" value="NACHT_N"/>
    <property type="match status" value="1"/>
</dbReference>
<organism evidence="4 5">
    <name type="scientific">Penicillium salamii</name>
    <dbReference type="NCBI Taxonomy" id="1612424"/>
    <lineage>
        <taxon>Eukaryota</taxon>
        <taxon>Fungi</taxon>
        <taxon>Dikarya</taxon>
        <taxon>Ascomycota</taxon>
        <taxon>Pezizomycotina</taxon>
        <taxon>Eurotiomycetes</taxon>
        <taxon>Eurotiomycetidae</taxon>
        <taxon>Eurotiales</taxon>
        <taxon>Aspergillaceae</taxon>
        <taxon>Penicillium</taxon>
    </lineage>
</organism>
<reference evidence="4" key="1">
    <citation type="submission" date="2021-07" db="EMBL/GenBank/DDBJ databases">
        <authorList>
            <person name="Branca A.L. A."/>
        </authorList>
    </citation>
    <scope>NUCLEOTIDE SEQUENCE</scope>
</reference>
<feature type="domain" description="NWD NACHT-NTPase N-terminal" evidence="2">
    <location>
        <begin position="2"/>
        <end position="105"/>
    </location>
</feature>
<evidence type="ECO:0000259" key="2">
    <source>
        <dbReference type="Pfam" id="PF17100"/>
    </source>
</evidence>
<dbReference type="OrthoDB" id="419537at2759"/>
<evidence type="ECO:0000259" key="3">
    <source>
        <dbReference type="Pfam" id="PF24883"/>
    </source>
</evidence>
<accession>A0A9W4NIB1</accession>
<name>A0A9W4NIB1_9EURO</name>
<evidence type="ECO:0008006" key="6">
    <source>
        <dbReference type="Google" id="ProtNLM"/>
    </source>
</evidence>
<gene>
    <name evidence="4" type="ORF">PSALAMII_LOCUS5555</name>
</gene>
<dbReference type="AlphaFoldDB" id="A0A9W4NIB1"/>
<dbReference type="Pfam" id="PF24883">
    <property type="entry name" value="NPHP3_N"/>
    <property type="match status" value="1"/>
</dbReference>
<dbReference type="EMBL" id="CAJVPD010000235">
    <property type="protein sequence ID" value="CAG8379600.1"/>
    <property type="molecule type" value="Genomic_DNA"/>
</dbReference>
<feature type="domain" description="Nephrocystin 3-like N-terminal" evidence="3">
    <location>
        <begin position="173"/>
        <end position="236"/>
    </location>
</feature>
<protein>
    <recommendedName>
        <fullName evidence="6">NACHT domain-containing protein</fullName>
    </recommendedName>
</protein>
<evidence type="ECO:0000313" key="4">
    <source>
        <dbReference type="EMBL" id="CAG8379600.1"/>
    </source>
</evidence>
<dbReference type="InterPro" id="IPR031359">
    <property type="entry name" value="NACHT_N"/>
</dbReference>
<keyword evidence="1" id="KW-0677">Repeat</keyword>
<evidence type="ECO:0000313" key="5">
    <source>
        <dbReference type="Proteomes" id="UP001152592"/>
    </source>
</evidence>
<dbReference type="Proteomes" id="UP001152592">
    <property type="component" value="Unassembled WGS sequence"/>
</dbReference>
<dbReference type="InterPro" id="IPR056884">
    <property type="entry name" value="NPHP3-like_N"/>
</dbReference>
<comment type="caution">
    <text evidence="4">The sequence shown here is derived from an EMBL/GenBank/DDBJ whole genome shotgun (WGS) entry which is preliminary data.</text>
</comment>